<feature type="active site" evidence="4">
    <location>
        <position position="35"/>
    </location>
</feature>
<organism evidence="7 8">
    <name type="scientific">Aquicella lusitana</name>
    <dbReference type="NCBI Taxonomy" id="254246"/>
    <lineage>
        <taxon>Bacteria</taxon>
        <taxon>Pseudomonadati</taxon>
        <taxon>Pseudomonadota</taxon>
        <taxon>Gammaproteobacteria</taxon>
        <taxon>Legionellales</taxon>
        <taxon>Coxiellaceae</taxon>
        <taxon>Aquicella</taxon>
    </lineage>
</organism>
<comment type="function">
    <text evidence="4">Has an important function as a repair enzyme for proteins that have been inactivated by oxidation. Catalyzes the reversible oxidation-reduction of methionine sulfoxide in proteins to methionine.</text>
</comment>
<evidence type="ECO:0000256" key="4">
    <source>
        <dbReference type="HAMAP-Rule" id="MF_01401"/>
    </source>
</evidence>
<gene>
    <name evidence="4" type="primary">msrA</name>
    <name evidence="7" type="ORF">C8D86_11459</name>
</gene>
<protein>
    <recommendedName>
        <fullName evidence="4">Peptide methionine sulfoxide reductase MsrA</fullName>
        <shortName evidence="4">Protein-methionine-S-oxide reductase</shortName>
        <ecNumber evidence="4">1.8.4.11</ecNumber>
    </recommendedName>
    <alternativeName>
        <fullName evidence="4">Peptide-methionine (S)-S-oxide reductase</fullName>
        <shortName evidence="4">Peptide Met(O) reductase</shortName>
    </alternativeName>
</protein>
<dbReference type="PANTHER" id="PTHR43774">
    <property type="entry name" value="PEPTIDE METHIONINE SULFOXIDE REDUCTASE"/>
    <property type="match status" value="1"/>
</dbReference>
<dbReference type="Gene3D" id="3.30.1060.10">
    <property type="entry name" value="Peptide methionine sulphoxide reductase MsrA"/>
    <property type="match status" value="1"/>
</dbReference>
<dbReference type="SUPFAM" id="SSF55068">
    <property type="entry name" value="Peptide methionine sulfoxide reductase"/>
    <property type="match status" value="1"/>
</dbReference>
<dbReference type="Pfam" id="PF01625">
    <property type="entry name" value="PMSR"/>
    <property type="match status" value="1"/>
</dbReference>
<dbReference type="InterPro" id="IPR036509">
    <property type="entry name" value="Met_Sox_Rdtase_MsrA_sf"/>
</dbReference>
<dbReference type="EMBL" id="QQAX01000014">
    <property type="protein sequence ID" value="RDI42588.1"/>
    <property type="molecule type" value="Genomic_DNA"/>
</dbReference>
<evidence type="ECO:0000256" key="2">
    <source>
        <dbReference type="ARBA" id="ARBA00047806"/>
    </source>
</evidence>
<reference evidence="7 8" key="1">
    <citation type="submission" date="2018-07" db="EMBL/GenBank/DDBJ databases">
        <title>Genomic Encyclopedia of Type Strains, Phase IV (KMG-IV): sequencing the most valuable type-strain genomes for metagenomic binning, comparative biology and taxonomic classification.</title>
        <authorList>
            <person name="Goeker M."/>
        </authorList>
    </citation>
    <scope>NUCLEOTIDE SEQUENCE [LARGE SCALE GENOMIC DNA]</scope>
    <source>
        <strain evidence="7 8">DSM 16500</strain>
    </source>
</reference>
<sequence length="196" mass="22594">MNFIKKWLVLLFPLIFSFFSASLANAAIATFAGGCFWCVQADFDKVPGVEKTIVGFTGGEVATPSYKQVSQGKTGHYEAVQVSYNPKKVSYQELLDVFWHNIDPTDASGQFCDKGNQYRAVIFYHNKEQKRLAIESKEKLVKSGRFPQVVTEILPAGTFYIAEPYHQKYYQKNPIRYKFYRYRCGRDQRLHELWGS</sequence>
<dbReference type="PANTHER" id="PTHR43774:SF1">
    <property type="entry name" value="PEPTIDE METHIONINE SULFOXIDE REDUCTASE MSRA 2"/>
    <property type="match status" value="1"/>
</dbReference>
<keyword evidence="5" id="KW-0732">Signal</keyword>
<dbReference type="NCBIfam" id="TIGR00401">
    <property type="entry name" value="msrA"/>
    <property type="match status" value="1"/>
</dbReference>
<keyword evidence="1 4" id="KW-0560">Oxidoreductase</keyword>
<dbReference type="AlphaFoldDB" id="A0A370GFL8"/>
<evidence type="ECO:0000256" key="1">
    <source>
        <dbReference type="ARBA" id="ARBA00023002"/>
    </source>
</evidence>
<dbReference type="GO" id="GO:0008113">
    <property type="term" value="F:peptide-methionine (S)-S-oxide reductase activity"/>
    <property type="evidence" value="ECO:0007669"/>
    <property type="project" value="UniProtKB-UniRule"/>
</dbReference>
<proteinExistence type="inferred from homology"/>
<evidence type="ECO:0000256" key="3">
    <source>
        <dbReference type="ARBA" id="ARBA00048782"/>
    </source>
</evidence>
<evidence type="ECO:0000259" key="6">
    <source>
        <dbReference type="Pfam" id="PF01625"/>
    </source>
</evidence>
<dbReference type="PROSITE" id="PS51257">
    <property type="entry name" value="PROKAR_LIPOPROTEIN"/>
    <property type="match status" value="1"/>
</dbReference>
<evidence type="ECO:0000256" key="5">
    <source>
        <dbReference type="SAM" id="SignalP"/>
    </source>
</evidence>
<dbReference type="InterPro" id="IPR002569">
    <property type="entry name" value="Met_Sox_Rdtase_MsrA_dom"/>
</dbReference>
<comment type="similarity">
    <text evidence="4">Belongs to the MsrA Met sulfoxide reductase family.</text>
</comment>
<evidence type="ECO:0000313" key="7">
    <source>
        <dbReference type="EMBL" id="RDI42588.1"/>
    </source>
</evidence>
<comment type="catalytic activity">
    <reaction evidence="2 4">
        <text>L-methionyl-[protein] + [thioredoxin]-disulfide + H2O = L-methionyl-(S)-S-oxide-[protein] + [thioredoxin]-dithiol</text>
        <dbReference type="Rhea" id="RHEA:14217"/>
        <dbReference type="Rhea" id="RHEA-COMP:10698"/>
        <dbReference type="Rhea" id="RHEA-COMP:10700"/>
        <dbReference type="Rhea" id="RHEA-COMP:12313"/>
        <dbReference type="Rhea" id="RHEA-COMP:12315"/>
        <dbReference type="ChEBI" id="CHEBI:15377"/>
        <dbReference type="ChEBI" id="CHEBI:16044"/>
        <dbReference type="ChEBI" id="CHEBI:29950"/>
        <dbReference type="ChEBI" id="CHEBI:44120"/>
        <dbReference type="ChEBI" id="CHEBI:50058"/>
        <dbReference type="EC" id="1.8.4.11"/>
    </reaction>
</comment>
<dbReference type="EC" id="1.8.4.11" evidence="4"/>
<dbReference type="RefSeq" id="WP_172621984.1">
    <property type="nucleotide sequence ID" value="NZ_LR699115.1"/>
</dbReference>
<dbReference type="HAMAP" id="MF_01401">
    <property type="entry name" value="MsrA"/>
    <property type="match status" value="1"/>
</dbReference>
<evidence type="ECO:0000313" key="8">
    <source>
        <dbReference type="Proteomes" id="UP000254720"/>
    </source>
</evidence>
<comment type="catalytic activity">
    <reaction evidence="3 4">
        <text>[thioredoxin]-disulfide + L-methionine + H2O = L-methionine (S)-S-oxide + [thioredoxin]-dithiol</text>
        <dbReference type="Rhea" id="RHEA:19993"/>
        <dbReference type="Rhea" id="RHEA-COMP:10698"/>
        <dbReference type="Rhea" id="RHEA-COMP:10700"/>
        <dbReference type="ChEBI" id="CHEBI:15377"/>
        <dbReference type="ChEBI" id="CHEBI:29950"/>
        <dbReference type="ChEBI" id="CHEBI:50058"/>
        <dbReference type="ChEBI" id="CHEBI:57844"/>
        <dbReference type="ChEBI" id="CHEBI:58772"/>
        <dbReference type="EC" id="1.8.4.11"/>
    </reaction>
</comment>
<feature type="chain" id="PRO_5017067107" description="Peptide methionine sulfoxide reductase MsrA" evidence="5">
    <location>
        <begin position="27"/>
        <end position="196"/>
    </location>
</feature>
<keyword evidence="8" id="KW-1185">Reference proteome</keyword>
<feature type="signal peptide" evidence="5">
    <location>
        <begin position="1"/>
        <end position="26"/>
    </location>
</feature>
<dbReference type="GO" id="GO:0033744">
    <property type="term" value="F:L-methionine:thioredoxin-disulfide S-oxidoreductase activity"/>
    <property type="evidence" value="ECO:0007669"/>
    <property type="project" value="RHEA"/>
</dbReference>
<dbReference type="Proteomes" id="UP000254720">
    <property type="component" value="Unassembled WGS sequence"/>
</dbReference>
<accession>A0A370GFL8</accession>
<name>A0A370GFL8_9COXI</name>
<comment type="caution">
    <text evidence="7">The sequence shown here is derived from an EMBL/GenBank/DDBJ whole genome shotgun (WGS) entry which is preliminary data.</text>
</comment>
<feature type="domain" description="Peptide methionine sulphoxide reductase MsrA" evidence="6">
    <location>
        <begin position="29"/>
        <end position="178"/>
    </location>
</feature>